<dbReference type="Pfam" id="PF13410">
    <property type="entry name" value="GST_C_2"/>
    <property type="match status" value="1"/>
</dbReference>
<dbReference type="Gene3D" id="3.40.30.10">
    <property type="entry name" value="Glutaredoxin"/>
    <property type="match status" value="1"/>
</dbReference>
<evidence type="ECO:0000313" key="7">
    <source>
        <dbReference type="EMBL" id="AFZ51327.1"/>
    </source>
</evidence>
<keyword evidence="3" id="KW-0560">Oxidoreductase</keyword>
<evidence type="ECO:0000256" key="4">
    <source>
        <dbReference type="ARBA" id="ARBA00047960"/>
    </source>
</evidence>
<dbReference type="InterPro" id="IPR004045">
    <property type="entry name" value="Glutathione_S-Trfase_N"/>
</dbReference>
<evidence type="ECO:0000256" key="1">
    <source>
        <dbReference type="ARBA" id="ARBA00012452"/>
    </source>
</evidence>
<name>K9YXU9_DACS8</name>
<dbReference type="OrthoDB" id="508763at2"/>
<dbReference type="InterPro" id="IPR036282">
    <property type="entry name" value="Glutathione-S-Trfase_C_sf"/>
</dbReference>
<dbReference type="PROSITE" id="PS50404">
    <property type="entry name" value="GST_NTER"/>
    <property type="match status" value="1"/>
</dbReference>
<dbReference type="PROSITE" id="PS51354">
    <property type="entry name" value="GLUTAREDOXIN_2"/>
    <property type="match status" value="1"/>
</dbReference>
<gene>
    <name evidence="7" type="ORF">Dacsa_2754</name>
</gene>
<evidence type="ECO:0000256" key="3">
    <source>
        <dbReference type="ARBA" id="ARBA00023002"/>
    </source>
</evidence>
<dbReference type="GO" id="GO:0045174">
    <property type="term" value="F:glutathione dehydrogenase (ascorbate) activity"/>
    <property type="evidence" value="ECO:0007669"/>
    <property type="project" value="UniProtKB-ARBA"/>
</dbReference>
<accession>K9YXU9</accession>
<dbReference type="Gene3D" id="1.20.1050.10">
    <property type="match status" value="1"/>
</dbReference>
<feature type="domain" description="GST N-terminal" evidence="5">
    <location>
        <begin position="1"/>
        <end position="79"/>
    </location>
</feature>
<dbReference type="GO" id="GO:0004364">
    <property type="term" value="F:glutathione transferase activity"/>
    <property type="evidence" value="ECO:0007669"/>
    <property type="project" value="UniProtKB-EC"/>
</dbReference>
<dbReference type="SFLD" id="SFLDS00019">
    <property type="entry name" value="Glutathione_Transferase_(cytos"/>
    <property type="match status" value="1"/>
</dbReference>
<feature type="domain" description="GST C-terminal" evidence="6">
    <location>
        <begin position="84"/>
        <end position="215"/>
    </location>
</feature>
<sequence>MTIKLYSASVCPFAHRTRLTLLEKGLDFQLIEIDLNNKPDWFSEISPYGKVPVIKHDNNCIWESAIINEYIDEAFPDISLMPKTASDRAFARIWIDFANTKLVPVFYKMLLEQDPEKQTKWKNQFREHLNFMETEGMRKLSENGDYWLGDRLSLVDLTFYPWFERFCILEHYRSVFLPKTCSFLQHWWRTMSERDSVQNIKNASEFYIAQYQKYANNTVNSVTAQEMRDN</sequence>
<dbReference type="InterPro" id="IPR036249">
    <property type="entry name" value="Thioredoxin-like_sf"/>
</dbReference>
<keyword evidence="8" id="KW-1185">Reference proteome</keyword>
<dbReference type="SFLD" id="SFLDG00358">
    <property type="entry name" value="Main_(cytGST)"/>
    <property type="match status" value="1"/>
</dbReference>
<dbReference type="SUPFAM" id="SSF47616">
    <property type="entry name" value="GST C-terminal domain-like"/>
    <property type="match status" value="1"/>
</dbReference>
<dbReference type="InterPro" id="IPR005442">
    <property type="entry name" value="GST_omega"/>
</dbReference>
<keyword evidence="2" id="KW-0808">Transferase</keyword>
<organism evidence="7 8">
    <name type="scientific">Dactylococcopsis salina (strain PCC 8305)</name>
    <name type="common">Myxobactron salinum</name>
    <dbReference type="NCBI Taxonomy" id="13035"/>
    <lineage>
        <taxon>Bacteria</taxon>
        <taxon>Bacillati</taxon>
        <taxon>Cyanobacteriota</taxon>
        <taxon>Cyanophyceae</taxon>
        <taxon>Nodosilineales</taxon>
        <taxon>Cymatolegaceae</taxon>
        <taxon>Dactylococcopsis</taxon>
    </lineage>
</organism>
<dbReference type="HOGENOM" id="CLU_011226_9_1_3"/>
<dbReference type="GO" id="GO:0005737">
    <property type="term" value="C:cytoplasm"/>
    <property type="evidence" value="ECO:0007669"/>
    <property type="project" value="InterPro"/>
</dbReference>
<dbReference type="SFLD" id="SFLDG01152">
    <property type="entry name" value="Main.3:_Omega-_and_Tau-like"/>
    <property type="match status" value="1"/>
</dbReference>
<dbReference type="EC" id="2.5.1.18" evidence="1"/>
<dbReference type="PRINTS" id="PR01625">
    <property type="entry name" value="GSTRNSFRASEO"/>
</dbReference>
<dbReference type="AlphaFoldDB" id="K9YXU9"/>
<evidence type="ECO:0000256" key="2">
    <source>
        <dbReference type="ARBA" id="ARBA00022679"/>
    </source>
</evidence>
<dbReference type="Pfam" id="PF13409">
    <property type="entry name" value="GST_N_2"/>
    <property type="match status" value="1"/>
</dbReference>
<dbReference type="FunFam" id="3.40.30.10:FF:000123">
    <property type="entry name" value="Glutathione transferase o1"/>
    <property type="match status" value="1"/>
</dbReference>
<dbReference type="InterPro" id="IPR050983">
    <property type="entry name" value="GST_Omega/HSP26"/>
</dbReference>
<dbReference type="PANTHER" id="PTHR43968:SF6">
    <property type="entry name" value="GLUTATHIONE S-TRANSFERASE OMEGA"/>
    <property type="match status" value="1"/>
</dbReference>
<evidence type="ECO:0000313" key="8">
    <source>
        <dbReference type="Proteomes" id="UP000010482"/>
    </source>
</evidence>
<evidence type="ECO:0000259" key="6">
    <source>
        <dbReference type="PROSITE" id="PS50405"/>
    </source>
</evidence>
<comment type="catalytic activity">
    <reaction evidence="4">
        <text>RX + glutathione = an S-substituted glutathione + a halide anion + H(+)</text>
        <dbReference type="Rhea" id="RHEA:16437"/>
        <dbReference type="ChEBI" id="CHEBI:15378"/>
        <dbReference type="ChEBI" id="CHEBI:16042"/>
        <dbReference type="ChEBI" id="CHEBI:17792"/>
        <dbReference type="ChEBI" id="CHEBI:57925"/>
        <dbReference type="ChEBI" id="CHEBI:90779"/>
        <dbReference type="EC" id="2.5.1.18"/>
    </reaction>
</comment>
<dbReference type="InterPro" id="IPR045073">
    <property type="entry name" value="Omega/Tau-like"/>
</dbReference>
<dbReference type="InterPro" id="IPR010987">
    <property type="entry name" value="Glutathione-S-Trfase_C-like"/>
</dbReference>
<proteinExistence type="predicted"/>
<dbReference type="InterPro" id="IPR040079">
    <property type="entry name" value="Glutathione_S-Trfase"/>
</dbReference>
<dbReference type="STRING" id="13035.Dacsa_2754"/>
<protein>
    <recommendedName>
        <fullName evidence="1">glutathione transferase</fullName>
        <ecNumber evidence="1">2.5.1.18</ecNumber>
    </recommendedName>
</protein>
<dbReference type="eggNOG" id="COG0625">
    <property type="taxonomic scope" value="Bacteria"/>
</dbReference>
<dbReference type="PROSITE" id="PS50405">
    <property type="entry name" value="GST_CTER"/>
    <property type="match status" value="1"/>
</dbReference>
<dbReference type="PANTHER" id="PTHR43968">
    <property type="match status" value="1"/>
</dbReference>
<dbReference type="Proteomes" id="UP000010482">
    <property type="component" value="Chromosome"/>
</dbReference>
<dbReference type="EMBL" id="CP003944">
    <property type="protein sequence ID" value="AFZ51327.1"/>
    <property type="molecule type" value="Genomic_DNA"/>
</dbReference>
<dbReference type="KEGG" id="dsl:Dacsa_2754"/>
<reference evidence="7" key="1">
    <citation type="submission" date="2012-04" db="EMBL/GenBank/DDBJ databases">
        <title>Finished genome of Dactylococcopsis salina PCC 8305.</title>
        <authorList>
            <consortium name="US DOE Joint Genome Institute"/>
            <person name="Gugger M."/>
            <person name="Coursin T."/>
            <person name="Rippka R."/>
            <person name="Tandeau De Marsac N."/>
            <person name="Huntemann M."/>
            <person name="Wei C.-L."/>
            <person name="Han J."/>
            <person name="Detter J.C."/>
            <person name="Han C."/>
            <person name="Tapia R."/>
            <person name="Daligault H."/>
            <person name="Chen A."/>
            <person name="Krypides N."/>
            <person name="Mavromatis K."/>
            <person name="Markowitz V."/>
            <person name="Szeto E."/>
            <person name="Ivanova N."/>
            <person name="Ovchinnikova G."/>
            <person name="Pagani I."/>
            <person name="Pati A."/>
            <person name="Goodwin L."/>
            <person name="Peters L."/>
            <person name="Pitluck S."/>
            <person name="Woyke T."/>
            <person name="Kerfeld C."/>
        </authorList>
    </citation>
    <scope>NUCLEOTIDE SEQUENCE [LARGE SCALE GENOMIC DNA]</scope>
    <source>
        <strain evidence="7">PCC 8305</strain>
    </source>
</reference>
<dbReference type="PATRIC" id="fig|13035.3.peg.3141"/>
<evidence type="ECO:0000259" key="5">
    <source>
        <dbReference type="PROSITE" id="PS50404"/>
    </source>
</evidence>
<dbReference type="SUPFAM" id="SSF52833">
    <property type="entry name" value="Thioredoxin-like"/>
    <property type="match status" value="1"/>
</dbReference>